<dbReference type="EMBL" id="RCOR01000042">
    <property type="protein sequence ID" value="RSN67630.1"/>
    <property type="molecule type" value="Genomic_DNA"/>
</dbReference>
<organism evidence="1 2">
    <name type="scientific">Candidatus Korarchaeum cryptofilum</name>
    <dbReference type="NCBI Taxonomy" id="498846"/>
    <lineage>
        <taxon>Archaea</taxon>
        <taxon>Thermoproteota</taxon>
        <taxon>Candidatus Korarchaeia</taxon>
        <taxon>Candidatus Korarchaeales</taxon>
        <taxon>Candidatus Korarchaeaceae</taxon>
        <taxon>Candidatus Korarchaeum</taxon>
    </lineage>
</organism>
<reference evidence="1 2" key="1">
    <citation type="submission" date="2018-10" db="EMBL/GenBank/DDBJ databases">
        <title>Co-occurring genomic capacity for anaerobic methane metabolism and dissimilatory sulfite reduction discovered in the Korarchaeota.</title>
        <authorList>
            <person name="Mckay L.J."/>
            <person name="Dlakic M."/>
            <person name="Fields M.W."/>
            <person name="Delmont T.O."/>
            <person name="Eren A.M."/>
            <person name="Jay Z.J."/>
            <person name="Klingelsmith K.B."/>
            <person name="Rusch D.B."/>
            <person name="Inskeep W.P."/>
        </authorList>
    </citation>
    <scope>NUCLEOTIDE SEQUENCE [LARGE SCALE GENOMIC DNA]</scope>
    <source>
        <strain evidence="1 2">WS</strain>
    </source>
</reference>
<protein>
    <submittedName>
        <fullName evidence="1">Uncharacterized protein</fullName>
    </submittedName>
</protein>
<proteinExistence type="predicted"/>
<evidence type="ECO:0000313" key="2">
    <source>
        <dbReference type="Proteomes" id="UP000278149"/>
    </source>
</evidence>
<sequence>MGTVDAPRGEGLELVGGGLINAYGVQHEEYGRENEAPVVEPRKSSFLNPEIAESILLEVEPWVEGPAEGYGHQGS</sequence>
<accession>A0A429G1B9</accession>
<evidence type="ECO:0000313" key="1">
    <source>
        <dbReference type="EMBL" id="RSN67630.1"/>
    </source>
</evidence>
<gene>
    <name evidence="1" type="ORF">D9Q81_07440</name>
</gene>
<dbReference type="AlphaFoldDB" id="A0A429G1B9"/>
<name>A0A429G1B9_9CREN</name>
<dbReference type="Proteomes" id="UP000278149">
    <property type="component" value="Unassembled WGS sequence"/>
</dbReference>
<comment type="caution">
    <text evidence="1">The sequence shown here is derived from an EMBL/GenBank/DDBJ whole genome shotgun (WGS) entry which is preliminary data.</text>
</comment>